<dbReference type="Pfam" id="PF01370">
    <property type="entry name" value="Epimerase"/>
    <property type="match status" value="2"/>
</dbReference>
<feature type="domain" description="NAD-dependent epimerase/dehydratase" evidence="1">
    <location>
        <begin position="312"/>
        <end position="470"/>
    </location>
</feature>
<reference evidence="2 3" key="1">
    <citation type="submission" date="2017-11" db="EMBL/GenBank/DDBJ databases">
        <title>Evolution of Phototrophy in the Chloroflexi Phylum Driven by Horizontal Gene Transfer.</title>
        <authorList>
            <person name="Ward L.M."/>
            <person name="Hemp J."/>
            <person name="Shih P.M."/>
            <person name="Mcglynn S.E."/>
            <person name="Fischer W."/>
        </authorList>
    </citation>
    <scope>NUCLEOTIDE SEQUENCE [LARGE SCALE GENOMIC DNA]</scope>
    <source>
        <strain evidence="2">JP3_7</strain>
    </source>
</reference>
<accession>A0A2M8QEF6</accession>
<comment type="caution">
    <text evidence="2">The sequence shown here is derived from an EMBL/GenBank/DDBJ whole genome shotgun (WGS) entry which is preliminary data.</text>
</comment>
<protein>
    <recommendedName>
        <fullName evidence="1">NAD-dependent epimerase/dehydratase domain-containing protein</fullName>
    </recommendedName>
</protein>
<organism evidence="2 3">
    <name type="scientific">Candidatus Thermofonsia Clade 3 bacterium</name>
    <dbReference type="NCBI Taxonomy" id="2364212"/>
    <lineage>
        <taxon>Bacteria</taxon>
        <taxon>Bacillati</taxon>
        <taxon>Chloroflexota</taxon>
        <taxon>Candidatus Thermofontia</taxon>
        <taxon>Candidatus Thermofonsia Clade 3</taxon>
    </lineage>
</organism>
<dbReference type="Proteomes" id="UP000230790">
    <property type="component" value="Unassembled WGS sequence"/>
</dbReference>
<dbReference type="EMBL" id="PGTN01000021">
    <property type="protein sequence ID" value="PJF48195.1"/>
    <property type="molecule type" value="Genomic_DNA"/>
</dbReference>
<gene>
    <name evidence="2" type="ORF">CUN48_04725</name>
</gene>
<evidence type="ECO:0000313" key="2">
    <source>
        <dbReference type="EMBL" id="PJF48195.1"/>
    </source>
</evidence>
<dbReference type="PANTHER" id="PTHR43245">
    <property type="entry name" value="BIFUNCTIONAL POLYMYXIN RESISTANCE PROTEIN ARNA"/>
    <property type="match status" value="1"/>
</dbReference>
<feature type="domain" description="NAD-dependent epimerase/dehydratase" evidence="1">
    <location>
        <begin position="6"/>
        <end position="166"/>
    </location>
</feature>
<evidence type="ECO:0000259" key="1">
    <source>
        <dbReference type="Pfam" id="PF01370"/>
    </source>
</evidence>
<dbReference type="Gene3D" id="3.40.50.720">
    <property type="entry name" value="NAD(P)-binding Rossmann-like Domain"/>
    <property type="match status" value="2"/>
</dbReference>
<dbReference type="PANTHER" id="PTHR43245:SF55">
    <property type="entry name" value="NAD(P)-BINDING DOMAIN-CONTAINING PROTEIN"/>
    <property type="match status" value="1"/>
</dbReference>
<dbReference type="InterPro" id="IPR001509">
    <property type="entry name" value="Epimerase_deHydtase"/>
</dbReference>
<proteinExistence type="predicted"/>
<dbReference type="SUPFAM" id="SSF51735">
    <property type="entry name" value="NAD(P)-binding Rossmann-fold domains"/>
    <property type="match status" value="2"/>
</dbReference>
<dbReference type="InterPro" id="IPR036291">
    <property type="entry name" value="NAD(P)-bd_dom_sf"/>
</dbReference>
<name>A0A2M8QEF6_9CHLR</name>
<dbReference type="InterPro" id="IPR050177">
    <property type="entry name" value="Lipid_A_modif_metabolic_enz"/>
</dbReference>
<sequence>MNDLLLITGADSLLAHHAIAALRHTRRIRAVDLQLDRALPEGVEGRTGDLRDLAFTQAICDGVADVIHLAPLYTRLERDEASLDHATRGTFQLMDAAAKSGARRVVLGSALALFADTPAQFRADEGWRPRPTPHLDDLCAWLAELGVREMTRSTRISAVCLRLGQVVDDAATAGQPFDPMWVHADDAVAAIQAALTHPTDGWFIVHVPSADPRARFQFTRTPEEFAFAPRRNFAGHAASRASAPPTRPSPISPRPAIRKVALLGAGGPLAAATTRELAPDYILRLADLKPVEEILATGQPQSPGAPMPEAPQPPHTWRVMDIRDPAQVMAACEGVDAIINCTVLRNDPTDAFLVNTIGAYNVMRAAVAHGIPRVVHTGPFMLGAHDRTGYDWDHDIVDDVPPRPGKDWVYLMSKYFGQEICRIFAEHYGLVVPTLTFCQFVEPTTLYGSRIHPLTISWGDAARAIRCALEVGELPAPFEYFHIGADLPHGVFRNDKAKRLLGWRPRDTLEAHYAAGRKMA</sequence>
<dbReference type="AlphaFoldDB" id="A0A2M8QEF6"/>
<evidence type="ECO:0000313" key="3">
    <source>
        <dbReference type="Proteomes" id="UP000230790"/>
    </source>
</evidence>